<sequence>MKVGVANESAPQGPNDAGVQFKTNPLGDVGSNTAATSRASFQKEDGTAAETPESAAQKVPVKEEDEEQATRGKEASDEGQGLPVESLEAAAFQRCAKSEGVFHGAPRKRTKISWKCGMCGYHVLAMDQDGRPLPLSVSSFGQVLPMTCPRCLLEHTSWEQAVPFDEYGDHANIRSKLSNNYARTTGNAGTEMKDIRPAHTTRATGVAGATPDIPPIFQDICCKVPKDAVGYVPALPDPKPRGHRMAYYCSKCNRQLLRIDPYGELVPLVRDKDGLVLPIVCPGCKVEHNQWDVRPFKITL</sequence>
<comment type="caution">
    <text evidence="2">The sequence shown here is derived from an EMBL/GenBank/DDBJ whole genome shotgun (WGS) entry which is preliminary data.</text>
</comment>
<feature type="region of interest" description="Disordered" evidence="1">
    <location>
        <begin position="1"/>
        <end position="82"/>
    </location>
</feature>
<evidence type="ECO:0000313" key="3">
    <source>
        <dbReference type="Proteomes" id="UP000283634"/>
    </source>
</evidence>
<name>A0A3R7KW68_TRYRA</name>
<dbReference type="OMA" id="FQDICCK"/>
<organism evidence="2 3">
    <name type="scientific">Trypanosoma rangeli</name>
    <dbReference type="NCBI Taxonomy" id="5698"/>
    <lineage>
        <taxon>Eukaryota</taxon>
        <taxon>Discoba</taxon>
        <taxon>Euglenozoa</taxon>
        <taxon>Kinetoplastea</taxon>
        <taxon>Metakinetoplastina</taxon>
        <taxon>Trypanosomatida</taxon>
        <taxon>Trypanosomatidae</taxon>
        <taxon>Trypanosoma</taxon>
        <taxon>Herpetosoma</taxon>
    </lineage>
</organism>
<keyword evidence="3" id="KW-1185">Reference proteome</keyword>
<dbReference type="Proteomes" id="UP000283634">
    <property type="component" value="Unassembled WGS sequence"/>
</dbReference>
<protein>
    <submittedName>
        <fullName evidence="2">Uncharacterized protein</fullName>
    </submittedName>
</protein>
<dbReference type="GeneID" id="40325210"/>
<reference evidence="2 3" key="1">
    <citation type="journal article" date="2018" name="BMC Genomics">
        <title>Genomic comparison of Trypanosoma conorhini and Trypanosoma rangeli to Trypanosoma cruzi strains of high and low virulence.</title>
        <authorList>
            <person name="Bradwell K.R."/>
            <person name="Koparde V.N."/>
            <person name="Matveyev A.V."/>
            <person name="Serrano M.G."/>
            <person name="Alves J.M."/>
            <person name="Parikh H."/>
            <person name="Huang B."/>
            <person name="Lee V."/>
            <person name="Espinosa-Alvarez O."/>
            <person name="Ortiz P.A."/>
            <person name="Costa-Martins A.G."/>
            <person name="Teixeira M.M."/>
            <person name="Buck G.A."/>
        </authorList>
    </citation>
    <scope>NUCLEOTIDE SEQUENCE [LARGE SCALE GENOMIC DNA]</scope>
    <source>
        <strain evidence="2 3">AM80</strain>
    </source>
</reference>
<dbReference type="AlphaFoldDB" id="A0A3R7KW68"/>
<dbReference type="EMBL" id="MKGL01000025">
    <property type="protein sequence ID" value="RNF10893.1"/>
    <property type="molecule type" value="Genomic_DNA"/>
</dbReference>
<dbReference type="VEuPathDB" id="TriTrypDB:TRSC58_01734"/>
<proteinExistence type="predicted"/>
<gene>
    <name evidence="2" type="ORF">TraAM80_01277</name>
</gene>
<dbReference type="RefSeq" id="XP_029241841.1">
    <property type="nucleotide sequence ID" value="XM_029378329.1"/>
</dbReference>
<dbReference type="OrthoDB" id="277400at2759"/>
<evidence type="ECO:0000256" key="1">
    <source>
        <dbReference type="SAM" id="MobiDB-lite"/>
    </source>
</evidence>
<evidence type="ECO:0000313" key="2">
    <source>
        <dbReference type="EMBL" id="RNF10893.1"/>
    </source>
</evidence>
<feature type="compositionally biased region" description="Polar residues" evidence="1">
    <location>
        <begin position="30"/>
        <end position="40"/>
    </location>
</feature>
<accession>A0A3R7KW68</accession>